<dbReference type="AlphaFoldDB" id="A0AAD8EPN8"/>
<proteinExistence type="predicted"/>
<dbReference type="EMBL" id="JASPKZ010001618">
    <property type="protein sequence ID" value="KAJ9597327.1"/>
    <property type="molecule type" value="Genomic_DNA"/>
</dbReference>
<accession>A0AAD8EPN8</accession>
<organism evidence="1 2">
    <name type="scientific">Diploptera punctata</name>
    <name type="common">Pacific beetle cockroach</name>
    <dbReference type="NCBI Taxonomy" id="6984"/>
    <lineage>
        <taxon>Eukaryota</taxon>
        <taxon>Metazoa</taxon>
        <taxon>Ecdysozoa</taxon>
        <taxon>Arthropoda</taxon>
        <taxon>Hexapoda</taxon>
        <taxon>Insecta</taxon>
        <taxon>Pterygota</taxon>
        <taxon>Neoptera</taxon>
        <taxon>Polyneoptera</taxon>
        <taxon>Dictyoptera</taxon>
        <taxon>Blattodea</taxon>
        <taxon>Blaberoidea</taxon>
        <taxon>Blaberidae</taxon>
        <taxon>Diplopterinae</taxon>
        <taxon>Diploptera</taxon>
    </lineage>
</organism>
<protein>
    <submittedName>
        <fullName evidence="1">Uncharacterized protein</fullName>
    </submittedName>
</protein>
<comment type="caution">
    <text evidence="1">The sequence shown here is derived from an EMBL/GenBank/DDBJ whole genome shotgun (WGS) entry which is preliminary data.</text>
</comment>
<name>A0AAD8EPN8_DIPPU</name>
<evidence type="ECO:0000313" key="1">
    <source>
        <dbReference type="EMBL" id="KAJ9597327.1"/>
    </source>
</evidence>
<evidence type="ECO:0000313" key="2">
    <source>
        <dbReference type="Proteomes" id="UP001233999"/>
    </source>
</evidence>
<gene>
    <name evidence="1" type="ORF">L9F63_011848</name>
</gene>
<dbReference type="Proteomes" id="UP001233999">
    <property type="component" value="Unassembled WGS sequence"/>
</dbReference>
<sequence>VNQAPNSYCDAIIEIFGDAEEAYVVFASTCFVFTRTRNQLRLFHVGTLMPSVVQDTCRKYEPCYIIRCSLKRQVSSWILLVYSAQCTLIYLCV</sequence>
<feature type="non-terminal residue" evidence="1">
    <location>
        <position position="93"/>
    </location>
</feature>
<reference evidence="1" key="1">
    <citation type="journal article" date="2023" name="IScience">
        <title>Live-bearing cockroach genome reveals convergent evolutionary mechanisms linked to viviparity in insects and beyond.</title>
        <authorList>
            <person name="Fouks B."/>
            <person name="Harrison M.C."/>
            <person name="Mikhailova A.A."/>
            <person name="Marchal E."/>
            <person name="English S."/>
            <person name="Carruthers M."/>
            <person name="Jennings E.C."/>
            <person name="Chiamaka E.L."/>
            <person name="Frigard R.A."/>
            <person name="Pippel M."/>
            <person name="Attardo G.M."/>
            <person name="Benoit J.B."/>
            <person name="Bornberg-Bauer E."/>
            <person name="Tobe S.S."/>
        </authorList>
    </citation>
    <scope>NUCLEOTIDE SEQUENCE</scope>
    <source>
        <strain evidence="1">Stay&amp;Tobe</strain>
    </source>
</reference>
<feature type="non-terminal residue" evidence="1">
    <location>
        <position position="1"/>
    </location>
</feature>
<reference evidence="1" key="2">
    <citation type="submission" date="2023-05" db="EMBL/GenBank/DDBJ databases">
        <authorList>
            <person name="Fouks B."/>
        </authorList>
    </citation>
    <scope>NUCLEOTIDE SEQUENCE</scope>
    <source>
        <strain evidence="1">Stay&amp;Tobe</strain>
        <tissue evidence="1">Testes</tissue>
    </source>
</reference>
<keyword evidence="2" id="KW-1185">Reference proteome</keyword>